<dbReference type="Proteomes" id="UP000011761">
    <property type="component" value="Unassembled WGS sequence"/>
</dbReference>
<dbReference type="AlphaFoldDB" id="M2M543"/>
<reference evidence="3 4" key="1">
    <citation type="journal article" date="2012" name="PLoS Pathog.">
        <title>Diverse lifestyles and strategies of plant pathogenesis encoded in the genomes of eighteen Dothideomycetes fungi.</title>
        <authorList>
            <person name="Ohm R.A."/>
            <person name="Feau N."/>
            <person name="Henrissat B."/>
            <person name="Schoch C.L."/>
            <person name="Horwitz B.A."/>
            <person name="Barry K.W."/>
            <person name="Condon B.J."/>
            <person name="Copeland A.C."/>
            <person name="Dhillon B."/>
            <person name="Glaser F."/>
            <person name="Hesse C.N."/>
            <person name="Kosti I."/>
            <person name="LaButti K."/>
            <person name="Lindquist E.A."/>
            <person name="Lucas S."/>
            <person name="Salamov A.A."/>
            <person name="Bradshaw R.E."/>
            <person name="Ciuffetti L."/>
            <person name="Hamelin R.C."/>
            <person name="Kema G.H.J."/>
            <person name="Lawrence C."/>
            <person name="Scott J.A."/>
            <person name="Spatafora J.W."/>
            <person name="Turgeon B.G."/>
            <person name="de Wit P.J.G.M."/>
            <person name="Zhong S."/>
            <person name="Goodwin S.B."/>
            <person name="Grigoriev I.V."/>
        </authorList>
    </citation>
    <scope>NUCLEOTIDE SEQUENCE [LARGE SCALE GENOMIC DNA]</scope>
    <source>
        <strain evidence="3 4">UAMH 10762</strain>
    </source>
</reference>
<evidence type="ECO:0000256" key="2">
    <source>
        <dbReference type="SAM" id="SignalP"/>
    </source>
</evidence>
<keyword evidence="1" id="KW-0472">Membrane</keyword>
<dbReference type="eggNOG" id="ENOG502SQDU">
    <property type="taxonomic scope" value="Eukaryota"/>
</dbReference>
<dbReference type="HOGENOM" id="CLU_055859_3_0_1"/>
<sequence>MPLSYSARRALSAAFLLITTTASQICYYPDGQTISDDIPCGSNGTVSACCPANSLCLDNGLCYAGGIVSRSSCTDATWESSACPRYCKPESPTGSIAISPCSSASESNTFACGANSTGCQTNGDTFTMSGGNALQLRPTQLAAIISSALPTTSSTSSHSLTSSTSAVVAEKTVTSCPSPSPALLDTSKQYTDTDMAALGCGLGLPLFFALCAALILLRKEQQRHARPKLMYKLPLDHDEYSFRPPPPARAASTLSAVDSAFSSREGYSKRASLKTLGSQKPAHMQSFMERYESMKKSKVQVQERETHELDSVNVKDVMRHELSDVRMSKLDHA</sequence>
<evidence type="ECO:0000313" key="3">
    <source>
        <dbReference type="EMBL" id="EMC91736.1"/>
    </source>
</evidence>
<evidence type="ECO:0000313" key="4">
    <source>
        <dbReference type="Proteomes" id="UP000011761"/>
    </source>
</evidence>
<evidence type="ECO:0000256" key="1">
    <source>
        <dbReference type="SAM" id="Phobius"/>
    </source>
</evidence>
<dbReference type="EMBL" id="KB445563">
    <property type="protein sequence ID" value="EMC91736.1"/>
    <property type="molecule type" value="Genomic_DNA"/>
</dbReference>
<name>M2M543_BAUPA</name>
<keyword evidence="2" id="KW-0732">Signal</keyword>
<gene>
    <name evidence="3" type="ORF">BAUCODRAFT_38871</name>
</gene>
<dbReference type="OrthoDB" id="5215637at2759"/>
<keyword evidence="1" id="KW-1133">Transmembrane helix</keyword>
<keyword evidence="4" id="KW-1185">Reference proteome</keyword>
<dbReference type="GeneID" id="19113650"/>
<feature type="signal peptide" evidence="2">
    <location>
        <begin position="1"/>
        <end position="22"/>
    </location>
</feature>
<dbReference type="RefSeq" id="XP_007680904.1">
    <property type="nucleotide sequence ID" value="XM_007682714.1"/>
</dbReference>
<dbReference type="STRING" id="717646.M2M543"/>
<feature type="chain" id="PRO_5004021922" evidence="2">
    <location>
        <begin position="23"/>
        <end position="333"/>
    </location>
</feature>
<keyword evidence="1" id="KW-0812">Transmembrane</keyword>
<accession>M2M543</accession>
<dbReference type="KEGG" id="bcom:BAUCODRAFT_38871"/>
<feature type="transmembrane region" description="Helical" evidence="1">
    <location>
        <begin position="195"/>
        <end position="217"/>
    </location>
</feature>
<proteinExistence type="predicted"/>
<dbReference type="OMA" id="KFCEAAS"/>
<protein>
    <submittedName>
        <fullName evidence="3">Uncharacterized protein</fullName>
    </submittedName>
</protein>
<organism evidence="3 4">
    <name type="scientific">Baudoinia panamericana (strain UAMH 10762)</name>
    <name type="common">Angels' share fungus</name>
    <name type="synonym">Baudoinia compniacensis (strain UAMH 10762)</name>
    <dbReference type="NCBI Taxonomy" id="717646"/>
    <lineage>
        <taxon>Eukaryota</taxon>
        <taxon>Fungi</taxon>
        <taxon>Dikarya</taxon>
        <taxon>Ascomycota</taxon>
        <taxon>Pezizomycotina</taxon>
        <taxon>Dothideomycetes</taxon>
        <taxon>Dothideomycetidae</taxon>
        <taxon>Mycosphaerellales</taxon>
        <taxon>Teratosphaeriaceae</taxon>
        <taxon>Baudoinia</taxon>
    </lineage>
</organism>